<feature type="transmembrane region" description="Helical" evidence="8">
    <location>
        <begin position="644"/>
        <end position="669"/>
    </location>
</feature>
<evidence type="ECO:0000256" key="3">
    <source>
        <dbReference type="ARBA" id="ARBA00022692"/>
    </source>
</evidence>
<feature type="transmembrane region" description="Helical" evidence="8">
    <location>
        <begin position="53"/>
        <end position="70"/>
    </location>
</feature>
<feature type="transmembrane region" description="Helical" evidence="8">
    <location>
        <begin position="164"/>
        <end position="183"/>
    </location>
</feature>
<reference evidence="9 10" key="1">
    <citation type="submission" date="2015-01" db="EMBL/GenBank/DDBJ databases">
        <title>The Genome Sequence of Fonsecaea multimorphosa CBS 102226.</title>
        <authorList>
            <consortium name="The Broad Institute Genomics Platform"/>
            <person name="Cuomo C."/>
            <person name="de Hoog S."/>
            <person name="Gorbushina A."/>
            <person name="Stielow B."/>
            <person name="Teixiera M."/>
            <person name="Abouelleil A."/>
            <person name="Chapman S.B."/>
            <person name="Priest M."/>
            <person name="Young S.K."/>
            <person name="Wortman J."/>
            <person name="Nusbaum C."/>
            <person name="Birren B."/>
        </authorList>
    </citation>
    <scope>NUCLEOTIDE SEQUENCE [LARGE SCALE GENOMIC DNA]</scope>
    <source>
        <strain evidence="9 10">CBS 102226</strain>
    </source>
</reference>
<dbReference type="EMBL" id="KN848072">
    <property type="protein sequence ID" value="KIX98190.1"/>
    <property type="molecule type" value="Genomic_DNA"/>
</dbReference>
<evidence type="ECO:0000256" key="5">
    <source>
        <dbReference type="ARBA" id="ARBA00023136"/>
    </source>
</evidence>
<dbReference type="GeneID" id="27712016"/>
<dbReference type="OrthoDB" id="6132759at2759"/>
<organism evidence="9 10">
    <name type="scientific">Fonsecaea multimorphosa CBS 102226</name>
    <dbReference type="NCBI Taxonomy" id="1442371"/>
    <lineage>
        <taxon>Eukaryota</taxon>
        <taxon>Fungi</taxon>
        <taxon>Dikarya</taxon>
        <taxon>Ascomycota</taxon>
        <taxon>Pezizomycotina</taxon>
        <taxon>Eurotiomycetes</taxon>
        <taxon>Chaetothyriomycetidae</taxon>
        <taxon>Chaetothyriales</taxon>
        <taxon>Herpotrichiellaceae</taxon>
        <taxon>Fonsecaea</taxon>
    </lineage>
</organism>
<evidence type="ECO:0000256" key="6">
    <source>
        <dbReference type="RuleBase" id="RU362091"/>
    </source>
</evidence>
<evidence type="ECO:0000313" key="9">
    <source>
        <dbReference type="EMBL" id="KIX98190.1"/>
    </source>
</evidence>
<accession>A0A0D2H8K3</accession>
<evidence type="ECO:0000256" key="8">
    <source>
        <dbReference type="SAM" id="Phobius"/>
    </source>
</evidence>
<keyword evidence="4 8" id="KW-1133">Transmembrane helix</keyword>
<feature type="transmembrane region" description="Helical" evidence="8">
    <location>
        <begin position="130"/>
        <end position="152"/>
    </location>
</feature>
<feature type="transmembrane region" description="Helical" evidence="8">
    <location>
        <begin position="396"/>
        <end position="415"/>
    </location>
</feature>
<gene>
    <name evidence="9" type="ORF">Z520_06270</name>
</gene>
<dbReference type="AlphaFoldDB" id="A0A0D2H8K3"/>
<comment type="subcellular location">
    <subcellularLocation>
        <location evidence="1">Membrane</location>
        <topology evidence="1">Multi-pass membrane protein</topology>
    </subcellularLocation>
</comment>
<keyword evidence="3 8" id="KW-0812">Transmembrane</keyword>
<evidence type="ECO:0000256" key="2">
    <source>
        <dbReference type="ARBA" id="ARBA00006434"/>
    </source>
</evidence>
<dbReference type="GO" id="GO:0015204">
    <property type="term" value="F:urea transmembrane transporter activity"/>
    <property type="evidence" value="ECO:0007669"/>
    <property type="project" value="InterPro"/>
</dbReference>
<feature type="transmembrane region" description="Helical" evidence="8">
    <location>
        <begin position="12"/>
        <end position="32"/>
    </location>
</feature>
<comment type="similarity">
    <text evidence="2 6">Belongs to the sodium:solute symporter (SSF) (TC 2.A.21) family.</text>
</comment>
<feature type="transmembrane region" description="Helical" evidence="8">
    <location>
        <begin position="452"/>
        <end position="472"/>
    </location>
</feature>
<dbReference type="InterPro" id="IPR001734">
    <property type="entry name" value="Na/solute_symporter"/>
</dbReference>
<keyword evidence="10" id="KW-1185">Reference proteome</keyword>
<dbReference type="CDD" id="cd11476">
    <property type="entry name" value="SLC5sbd_DUR3"/>
    <property type="match status" value="1"/>
</dbReference>
<proteinExistence type="inferred from homology"/>
<feature type="transmembrane region" description="Helical" evidence="8">
    <location>
        <begin position="492"/>
        <end position="513"/>
    </location>
</feature>
<dbReference type="VEuPathDB" id="FungiDB:Z520_06270"/>
<dbReference type="STRING" id="1442371.A0A0D2H8K3"/>
<evidence type="ECO:0008006" key="11">
    <source>
        <dbReference type="Google" id="ProtNLM"/>
    </source>
</evidence>
<feature type="transmembrane region" description="Helical" evidence="8">
    <location>
        <begin position="251"/>
        <end position="272"/>
    </location>
</feature>
<dbReference type="PANTHER" id="PTHR46154">
    <property type="match status" value="1"/>
</dbReference>
<name>A0A0D2H8K3_9EURO</name>
<evidence type="ECO:0000256" key="4">
    <source>
        <dbReference type="ARBA" id="ARBA00022989"/>
    </source>
</evidence>
<dbReference type="PANTHER" id="PTHR46154:SF3">
    <property type="entry name" value="DUR32P"/>
    <property type="match status" value="1"/>
</dbReference>
<dbReference type="InterPro" id="IPR031155">
    <property type="entry name" value="DUR"/>
</dbReference>
<feature type="compositionally biased region" description="Polar residues" evidence="7">
    <location>
        <begin position="546"/>
        <end position="557"/>
    </location>
</feature>
<feature type="transmembrane region" description="Helical" evidence="8">
    <location>
        <begin position="427"/>
        <end position="445"/>
    </location>
</feature>
<dbReference type="RefSeq" id="XP_016632313.1">
    <property type="nucleotide sequence ID" value="XM_016776771.1"/>
</dbReference>
<feature type="transmembrane region" description="Helical" evidence="8">
    <location>
        <begin position="195"/>
        <end position="213"/>
    </location>
</feature>
<sequence length="693" mass="76471">MAVELLTQADGYGIIIGLSVLFCLIIIAAVRIQKRYLSEDSDQSEMFMVANRSVGTGLTASAVFSSWMWINESVFSAAYTYKWGVALPIWWASGLSFQIALMAVLGIVAKLRVPYAHTSLEIIKRRYGKYAHWLFILLNLVNNVFGCGSMILAGAQLVTGMTGMHVVAACILLPAGVVTYTAVGGIKATFLTDYVHTLIALILLIYFSLAVLTNEHIGGISGLYDKVKATNDYIPGNYKGSLLTMKSKSSLLFGLVLKFGNLALVLMDTAFWQKSFASEVNSTVPAYDLVSVVILAIPWCTGTIIGLSARAIEKTPIWFDYPNTLTVTQVNSGLVMPYVLRSLLGTGATCGLLVLVFMAITSTVSSSMIAVSSIISLDFFRTYVDPHASDRKTLKVSHWGVVFHGCFMAGFAIMLEYAGATNNWSTYFRPIVACPGILPMILTLLWSRQTKLAAILSPILGLMSGVATWLSLSWAWSGAINIQTTQDQVPGLYAAIVSFFSPALYSVIVSLAWPSQFDWREFLRIDLIEDKSQPSSSLQSTLPSSEAVNETPKTANSSDEEAYKKETYLTSGKETGALPSPTKRRQGNAQVPLDEVVHPFDAQTIRHIKKWFKIASVYFVVNVLVTIVLWPLPLYRDYIFTKSFWGGWVTMAIIWHFGAMALVIVYPFYDGRHEIARAVRGMMKEVKGLKWRR</sequence>
<keyword evidence="5 8" id="KW-0472">Membrane</keyword>
<feature type="transmembrane region" description="Helical" evidence="8">
    <location>
        <begin position="90"/>
        <end position="109"/>
    </location>
</feature>
<dbReference type="InterPro" id="IPR038377">
    <property type="entry name" value="Na/Glc_symporter_sf"/>
</dbReference>
<feature type="transmembrane region" description="Helical" evidence="8">
    <location>
        <begin position="611"/>
        <end position="632"/>
    </location>
</feature>
<evidence type="ECO:0000256" key="1">
    <source>
        <dbReference type="ARBA" id="ARBA00004141"/>
    </source>
</evidence>
<dbReference type="PROSITE" id="PS50283">
    <property type="entry name" value="NA_SOLUT_SYMP_3"/>
    <property type="match status" value="1"/>
</dbReference>
<evidence type="ECO:0000313" key="10">
    <source>
        <dbReference type="Proteomes" id="UP000053411"/>
    </source>
</evidence>
<dbReference type="Gene3D" id="1.20.1730.10">
    <property type="entry name" value="Sodium/glucose cotransporter"/>
    <property type="match status" value="1"/>
</dbReference>
<evidence type="ECO:0000256" key="7">
    <source>
        <dbReference type="SAM" id="MobiDB-lite"/>
    </source>
</evidence>
<dbReference type="Pfam" id="PF00474">
    <property type="entry name" value="SSF"/>
    <property type="match status" value="1"/>
</dbReference>
<feature type="region of interest" description="Disordered" evidence="7">
    <location>
        <begin position="534"/>
        <end position="562"/>
    </location>
</feature>
<dbReference type="GO" id="GO:0005886">
    <property type="term" value="C:plasma membrane"/>
    <property type="evidence" value="ECO:0007669"/>
    <property type="project" value="TreeGrafter"/>
</dbReference>
<feature type="compositionally biased region" description="Low complexity" evidence="7">
    <location>
        <begin position="534"/>
        <end position="545"/>
    </location>
</feature>
<protein>
    <recommendedName>
        <fullName evidence="11">Urea active transporter</fullName>
    </recommendedName>
</protein>
<dbReference type="Proteomes" id="UP000053411">
    <property type="component" value="Unassembled WGS sequence"/>
</dbReference>